<dbReference type="Proteomes" id="UP001165079">
    <property type="component" value="Unassembled WGS sequence"/>
</dbReference>
<evidence type="ECO:0000313" key="3">
    <source>
        <dbReference type="Proteomes" id="UP001165079"/>
    </source>
</evidence>
<keyword evidence="1" id="KW-0472">Membrane</keyword>
<feature type="transmembrane region" description="Helical" evidence="1">
    <location>
        <begin position="6"/>
        <end position="35"/>
    </location>
</feature>
<sequence length="69" mass="6962">MIAVTAGIGFALALSGLAGWFFVLIIAALAVTALVEGRPAARARAESAALPGSREDAAEAGRFTQLFSA</sequence>
<protein>
    <submittedName>
        <fullName evidence="2">Uncharacterized protein</fullName>
    </submittedName>
</protein>
<keyword evidence="3" id="KW-1185">Reference proteome</keyword>
<evidence type="ECO:0000313" key="2">
    <source>
        <dbReference type="EMBL" id="GLZ75757.1"/>
    </source>
</evidence>
<organism evidence="2 3">
    <name type="scientific">Actinorhabdospora filicis</name>
    <dbReference type="NCBI Taxonomy" id="1785913"/>
    <lineage>
        <taxon>Bacteria</taxon>
        <taxon>Bacillati</taxon>
        <taxon>Actinomycetota</taxon>
        <taxon>Actinomycetes</taxon>
        <taxon>Micromonosporales</taxon>
        <taxon>Micromonosporaceae</taxon>
        <taxon>Actinorhabdospora</taxon>
    </lineage>
</organism>
<reference evidence="2" key="1">
    <citation type="submission" date="2023-03" db="EMBL/GenBank/DDBJ databases">
        <title>Actinorhabdospora filicis NBRC 111898.</title>
        <authorList>
            <person name="Ichikawa N."/>
            <person name="Sato H."/>
            <person name="Tonouchi N."/>
        </authorList>
    </citation>
    <scope>NUCLEOTIDE SEQUENCE</scope>
    <source>
        <strain evidence="2">NBRC 111898</strain>
    </source>
</reference>
<keyword evidence="1" id="KW-1133">Transmembrane helix</keyword>
<proteinExistence type="predicted"/>
<name>A0A9W6W1C9_9ACTN</name>
<dbReference type="AlphaFoldDB" id="A0A9W6W1C9"/>
<dbReference type="EMBL" id="BSTX01000001">
    <property type="protein sequence ID" value="GLZ75757.1"/>
    <property type="molecule type" value="Genomic_DNA"/>
</dbReference>
<accession>A0A9W6W1C9</accession>
<gene>
    <name evidence="2" type="ORF">Afil01_05640</name>
</gene>
<dbReference type="RefSeq" id="WP_285660984.1">
    <property type="nucleotide sequence ID" value="NZ_BSTX01000001.1"/>
</dbReference>
<evidence type="ECO:0000256" key="1">
    <source>
        <dbReference type="SAM" id="Phobius"/>
    </source>
</evidence>
<keyword evidence="1" id="KW-0812">Transmembrane</keyword>
<comment type="caution">
    <text evidence="2">The sequence shown here is derived from an EMBL/GenBank/DDBJ whole genome shotgun (WGS) entry which is preliminary data.</text>
</comment>